<evidence type="ECO:0000259" key="3">
    <source>
        <dbReference type="PROSITE" id="PS51352"/>
    </source>
</evidence>
<accession>A0A9D6Z4C6</accession>
<feature type="region of interest" description="Disordered" evidence="1">
    <location>
        <begin position="208"/>
        <end position="377"/>
    </location>
</feature>
<dbReference type="CDD" id="cd02966">
    <property type="entry name" value="TlpA_like_family"/>
    <property type="match status" value="1"/>
</dbReference>
<organism evidence="4 5">
    <name type="scientific">Desulfomonile tiedjei</name>
    <dbReference type="NCBI Taxonomy" id="2358"/>
    <lineage>
        <taxon>Bacteria</taxon>
        <taxon>Pseudomonadati</taxon>
        <taxon>Thermodesulfobacteriota</taxon>
        <taxon>Desulfomonilia</taxon>
        <taxon>Desulfomonilales</taxon>
        <taxon>Desulfomonilaceae</taxon>
        <taxon>Desulfomonile</taxon>
    </lineage>
</organism>
<dbReference type="EMBL" id="JACRDE010000395">
    <property type="protein sequence ID" value="MBI5250844.1"/>
    <property type="molecule type" value="Genomic_DNA"/>
</dbReference>
<dbReference type="PANTHER" id="PTHR42852:SF13">
    <property type="entry name" value="PROTEIN DIPZ"/>
    <property type="match status" value="1"/>
</dbReference>
<proteinExistence type="predicted"/>
<feature type="signal peptide" evidence="2">
    <location>
        <begin position="1"/>
        <end position="23"/>
    </location>
</feature>
<comment type="caution">
    <text evidence="4">The sequence shown here is derived from an EMBL/GenBank/DDBJ whole genome shotgun (WGS) entry which is preliminary data.</text>
</comment>
<gene>
    <name evidence="4" type="ORF">HY912_15255</name>
</gene>
<feature type="compositionally biased region" description="Pro residues" evidence="1">
    <location>
        <begin position="252"/>
        <end position="265"/>
    </location>
</feature>
<feature type="chain" id="PRO_5038461965" evidence="2">
    <location>
        <begin position="24"/>
        <end position="486"/>
    </location>
</feature>
<feature type="compositionally biased region" description="Pro residues" evidence="1">
    <location>
        <begin position="365"/>
        <end position="375"/>
    </location>
</feature>
<dbReference type="InterPro" id="IPR036249">
    <property type="entry name" value="Thioredoxin-like_sf"/>
</dbReference>
<dbReference type="InterPro" id="IPR000866">
    <property type="entry name" value="AhpC/TSA"/>
</dbReference>
<feature type="compositionally biased region" description="Basic and acidic residues" evidence="1">
    <location>
        <begin position="213"/>
        <end position="240"/>
    </location>
</feature>
<reference evidence="4" key="1">
    <citation type="submission" date="2020-07" db="EMBL/GenBank/DDBJ databases">
        <title>Huge and variable diversity of episymbiotic CPR bacteria and DPANN archaea in groundwater ecosystems.</title>
        <authorList>
            <person name="He C.Y."/>
            <person name="Keren R."/>
            <person name="Whittaker M."/>
            <person name="Farag I.F."/>
            <person name="Doudna J."/>
            <person name="Cate J.H.D."/>
            <person name="Banfield J.F."/>
        </authorList>
    </citation>
    <scope>NUCLEOTIDE SEQUENCE</scope>
    <source>
        <strain evidence="4">NC_groundwater_1664_Pr3_B-0.1um_52_9</strain>
    </source>
</reference>
<evidence type="ECO:0000313" key="4">
    <source>
        <dbReference type="EMBL" id="MBI5250844.1"/>
    </source>
</evidence>
<feature type="compositionally biased region" description="Low complexity" evidence="1">
    <location>
        <begin position="318"/>
        <end position="330"/>
    </location>
</feature>
<dbReference type="PROSITE" id="PS51352">
    <property type="entry name" value="THIOREDOXIN_2"/>
    <property type="match status" value="1"/>
</dbReference>
<feature type="domain" description="Thioredoxin" evidence="3">
    <location>
        <begin position="38"/>
        <end position="199"/>
    </location>
</feature>
<sequence>MSLNQLIAFALISLLGLGPVCDAATGLQDSSSSNFRVLSTPPPAGDMILQDLKGRQVSLSGLRGKVVILNFWKIDCPPCSAEKPILERIYRKFSGSGLEIVAVNLTDPPDQLQVYAQRGGFSFTFAFDPSSRFSLRRHTIGPGLQTTFVVNPRSEAIYEIPGVPTTYVINRKGQVVGNSVGMVNWEDPEMSAFLQSLLQPELRTASTAVNATRAEEIRSSDPMSMERSRKLERSPEDVPPRVRFASAETPEEPPSQFPGRGPYPPATAQQGFNYPSAPVESQVQLQRPPQTARPGSQVQPGARKPATGVDNRPKQETAAKPPKLAKPAQPGTGAAKRDPSVYPTAQPPQPSVPVAHTGPASPGMQPLPPAMPYSPPRDQVATVGTVAPDDNGTVTARIPGMVGGPHLPAAQQVTRHNPIGGFILDSFGTTNAPSSAQAPRPLTVQRPQLEQPPQQQPGNIIQQIGQDFQNLGVGIKETFSRILPGK</sequence>
<protein>
    <submittedName>
        <fullName evidence="4">Redoxin domain-containing protein</fullName>
    </submittedName>
</protein>
<dbReference type="GO" id="GO:0016491">
    <property type="term" value="F:oxidoreductase activity"/>
    <property type="evidence" value="ECO:0007669"/>
    <property type="project" value="InterPro"/>
</dbReference>
<evidence type="ECO:0000313" key="5">
    <source>
        <dbReference type="Proteomes" id="UP000807825"/>
    </source>
</evidence>
<evidence type="ECO:0000256" key="2">
    <source>
        <dbReference type="SAM" id="SignalP"/>
    </source>
</evidence>
<evidence type="ECO:0000256" key="1">
    <source>
        <dbReference type="SAM" id="MobiDB-lite"/>
    </source>
</evidence>
<dbReference type="Proteomes" id="UP000807825">
    <property type="component" value="Unassembled WGS sequence"/>
</dbReference>
<dbReference type="PANTHER" id="PTHR42852">
    <property type="entry name" value="THIOL:DISULFIDE INTERCHANGE PROTEIN DSBE"/>
    <property type="match status" value="1"/>
</dbReference>
<dbReference type="GO" id="GO:0016209">
    <property type="term" value="F:antioxidant activity"/>
    <property type="evidence" value="ECO:0007669"/>
    <property type="project" value="InterPro"/>
</dbReference>
<keyword evidence="2" id="KW-0732">Signal</keyword>
<dbReference type="InterPro" id="IPR013766">
    <property type="entry name" value="Thioredoxin_domain"/>
</dbReference>
<dbReference type="Gene3D" id="3.40.30.10">
    <property type="entry name" value="Glutaredoxin"/>
    <property type="match status" value="1"/>
</dbReference>
<name>A0A9D6Z4C6_9BACT</name>
<dbReference type="SUPFAM" id="SSF52833">
    <property type="entry name" value="Thioredoxin-like"/>
    <property type="match status" value="1"/>
</dbReference>
<dbReference type="AlphaFoldDB" id="A0A9D6Z4C6"/>
<feature type="compositionally biased region" description="Polar residues" evidence="1">
    <location>
        <begin position="267"/>
        <end position="299"/>
    </location>
</feature>
<dbReference type="Pfam" id="PF00578">
    <property type="entry name" value="AhpC-TSA"/>
    <property type="match status" value="1"/>
</dbReference>
<dbReference type="InterPro" id="IPR050553">
    <property type="entry name" value="Thioredoxin_ResA/DsbE_sf"/>
</dbReference>